<evidence type="ECO:0000313" key="2">
    <source>
        <dbReference type="EMBL" id="WOK99139.1"/>
    </source>
</evidence>
<keyword evidence="3" id="KW-1185">Reference proteome</keyword>
<name>A0AAQ3JZ89_9LILI</name>
<evidence type="ECO:0000313" key="3">
    <source>
        <dbReference type="Proteomes" id="UP001327560"/>
    </source>
</evidence>
<evidence type="ECO:0000256" key="1">
    <source>
        <dbReference type="SAM" id="MobiDB-lite"/>
    </source>
</evidence>
<dbReference type="EMBL" id="CP136891">
    <property type="protein sequence ID" value="WOK99139.1"/>
    <property type="molecule type" value="Genomic_DNA"/>
</dbReference>
<dbReference type="AlphaFoldDB" id="A0AAQ3JZ89"/>
<protein>
    <submittedName>
        <fullName evidence="2">Transcription initiation factor TFIID subunit 7</fullName>
    </submittedName>
</protein>
<proteinExistence type="predicted"/>
<sequence>MKEQSILRVPPSVGERIECLLNENTSSFADGSLDISFSGPHVQTAVPEAGGQRRRNALEAKPAKPVKITGGGEPEGSDSDDSES</sequence>
<gene>
    <name evidence="2" type="ORF">Cni_G07851</name>
</gene>
<feature type="region of interest" description="Disordered" evidence="1">
    <location>
        <begin position="39"/>
        <end position="84"/>
    </location>
</feature>
<dbReference type="Proteomes" id="UP001327560">
    <property type="component" value="Chromosome 2"/>
</dbReference>
<feature type="compositionally biased region" description="Acidic residues" evidence="1">
    <location>
        <begin position="75"/>
        <end position="84"/>
    </location>
</feature>
<accession>A0AAQ3JZ89</accession>
<organism evidence="2 3">
    <name type="scientific">Canna indica</name>
    <name type="common">Indian-shot</name>
    <dbReference type="NCBI Taxonomy" id="4628"/>
    <lineage>
        <taxon>Eukaryota</taxon>
        <taxon>Viridiplantae</taxon>
        <taxon>Streptophyta</taxon>
        <taxon>Embryophyta</taxon>
        <taxon>Tracheophyta</taxon>
        <taxon>Spermatophyta</taxon>
        <taxon>Magnoliopsida</taxon>
        <taxon>Liliopsida</taxon>
        <taxon>Zingiberales</taxon>
        <taxon>Cannaceae</taxon>
        <taxon>Canna</taxon>
    </lineage>
</organism>
<reference evidence="2 3" key="1">
    <citation type="submission" date="2023-10" db="EMBL/GenBank/DDBJ databases">
        <title>Chromosome-scale genome assembly provides insights into flower coloration mechanisms of Canna indica.</title>
        <authorList>
            <person name="Li C."/>
        </authorList>
    </citation>
    <scope>NUCLEOTIDE SEQUENCE [LARGE SCALE GENOMIC DNA]</scope>
    <source>
        <tissue evidence="2">Flower</tissue>
    </source>
</reference>